<feature type="region of interest" description="Disordered" evidence="2">
    <location>
        <begin position="419"/>
        <end position="486"/>
    </location>
</feature>
<dbReference type="InterPro" id="IPR036533">
    <property type="entry name" value="BAG_dom_sf"/>
</dbReference>
<evidence type="ECO:0000256" key="1">
    <source>
        <dbReference type="ARBA" id="ARBA00023186"/>
    </source>
</evidence>
<dbReference type="PROSITE" id="PS50020">
    <property type="entry name" value="WW_DOMAIN_2"/>
    <property type="match status" value="1"/>
</dbReference>
<dbReference type="SUPFAM" id="SSF51045">
    <property type="entry name" value="WW domain"/>
    <property type="match status" value="1"/>
</dbReference>
<evidence type="ECO:0000259" key="3">
    <source>
        <dbReference type="PROSITE" id="PS50020"/>
    </source>
</evidence>
<evidence type="ECO:0000256" key="2">
    <source>
        <dbReference type="SAM" id="MobiDB-lite"/>
    </source>
</evidence>
<dbReference type="InterPro" id="IPR036020">
    <property type="entry name" value="WW_dom_sf"/>
</dbReference>
<dbReference type="PANTHER" id="PTHR12329:SF5">
    <property type="entry name" value="STARVIN, ISOFORM E"/>
    <property type="match status" value="1"/>
</dbReference>
<evidence type="ECO:0000313" key="5">
    <source>
        <dbReference type="EMBL" id="KAL3891468.1"/>
    </source>
</evidence>
<dbReference type="Pfam" id="PF00397">
    <property type="entry name" value="WW"/>
    <property type="match status" value="1"/>
</dbReference>
<evidence type="ECO:0008006" key="7">
    <source>
        <dbReference type="Google" id="ProtNLM"/>
    </source>
</evidence>
<dbReference type="SMART" id="SM00264">
    <property type="entry name" value="BAG"/>
    <property type="match status" value="1"/>
</dbReference>
<dbReference type="InterPro" id="IPR039773">
    <property type="entry name" value="BAG_chaperone_regulator"/>
</dbReference>
<feature type="compositionally biased region" description="Polar residues" evidence="2">
    <location>
        <begin position="262"/>
        <end position="290"/>
    </location>
</feature>
<dbReference type="PANTHER" id="PTHR12329">
    <property type="entry name" value="BCL2-ASSOCIATED ATHANOGENE"/>
    <property type="match status" value="1"/>
</dbReference>
<feature type="compositionally biased region" description="Low complexity" evidence="2">
    <location>
        <begin position="430"/>
        <end position="440"/>
    </location>
</feature>
<feature type="domain" description="BAG" evidence="4">
    <location>
        <begin position="339"/>
        <end position="416"/>
    </location>
</feature>
<dbReference type="Pfam" id="PF02179">
    <property type="entry name" value="BAG"/>
    <property type="match status" value="1"/>
</dbReference>
<reference evidence="5 6" key="1">
    <citation type="submission" date="2024-11" db="EMBL/GenBank/DDBJ databases">
        <title>Chromosome-level genome assembly of the freshwater bivalve Anodonta woodiana.</title>
        <authorList>
            <person name="Chen X."/>
        </authorList>
    </citation>
    <scope>NUCLEOTIDE SEQUENCE [LARGE SCALE GENOMIC DNA]</scope>
    <source>
        <strain evidence="5">MN2024</strain>
        <tissue evidence="5">Gills</tissue>
    </source>
</reference>
<dbReference type="SUPFAM" id="SSF63491">
    <property type="entry name" value="BAG domain"/>
    <property type="match status" value="1"/>
</dbReference>
<keyword evidence="1" id="KW-0143">Chaperone</keyword>
<dbReference type="InterPro" id="IPR001202">
    <property type="entry name" value="WW_dom"/>
</dbReference>
<name>A0ABD3Y1C4_SINWO</name>
<feature type="compositionally biased region" description="Polar residues" evidence="2">
    <location>
        <begin position="167"/>
        <end position="183"/>
    </location>
</feature>
<feature type="compositionally biased region" description="Polar residues" evidence="2">
    <location>
        <begin position="198"/>
        <end position="214"/>
    </location>
</feature>
<sequence>MSIFGEFYEPPRIHTSELPPGWEMLVDSNTGWPYFIDHNTRTTTWNDPRKSMPMMHPGFRQQPVESRVREIPVIHESPRLESAGSYIGQQPHVQHQTSMGHSFPQQQYPYQQMSQGYQQQMGHGQPQMSGTPASPRAWSTLPRNAHINTEHTGRVSPLVREIPIQHLPSNHGNGQSQQPTNSGHHVYSVPKPDYPGFQEQSQLGNQYNPIPQSQPIETFQMPHVGPTNFYQQPVEQRQVEPTTVIPIIHEKSSDSTFGYPMGQQQPASQQNYQTWPRKTTTSQPVSQVDSVRQEQKPVPMTPPQQQPQQQQVPKHMQQPKNQNKGQDRPDASEPKPKSPLEQVNRIVENLKEVQDRVNAFRGQKTDKEYKYLEEMLTRSLLSLDGIEAGSDDEIRNARKQAVHKIQSFLDQLELKAFSEEMDTSEPVRASSDAETSSQSSMDVNRTAQQISTDQKSNARESVEAKKSQHSDDCPVREMFLDSEQIC</sequence>
<keyword evidence="6" id="KW-1185">Reference proteome</keyword>
<gene>
    <name evidence="5" type="ORF">ACJMK2_003730</name>
</gene>
<dbReference type="PROSITE" id="PS51035">
    <property type="entry name" value="BAG"/>
    <property type="match status" value="1"/>
</dbReference>
<proteinExistence type="predicted"/>
<dbReference type="SMART" id="SM00456">
    <property type="entry name" value="WW"/>
    <property type="match status" value="1"/>
</dbReference>
<dbReference type="EMBL" id="JBJQND010000001">
    <property type="protein sequence ID" value="KAL3891468.1"/>
    <property type="molecule type" value="Genomic_DNA"/>
</dbReference>
<evidence type="ECO:0000259" key="4">
    <source>
        <dbReference type="PROSITE" id="PS51035"/>
    </source>
</evidence>
<organism evidence="5 6">
    <name type="scientific">Sinanodonta woodiana</name>
    <name type="common">Chinese pond mussel</name>
    <name type="synonym">Anodonta woodiana</name>
    <dbReference type="NCBI Taxonomy" id="1069815"/>
    <lineage>
        <taxon>Eukaryota</taxon>
        <taxon>Metazoa</taxon>
        <taxon>Spiralia</taxon>
        <taxon>Lophotrochozoa</taxon>
        <taxon>Mollusca</taxon>
        <taxon>Bivalvia</taxon>
        <taxon>Autobranchia</taxon>
        <taxon>Heteroconchia</taxon>
        <taxon>Palaeoheterodonta</taxon>
        <taxon>Unionida</taxon>
        <taxon>Unionoidea</taxon>
        <taxon>Unionidae</taxon>
        <taxon>Unioninae</taxon>
        <taxon>Sinanodonta</taxon>
    </lineage>
</organism>
<feature type="compositionally biased region" description="Basic and acidic residues" evidence="2">
    <location>
        <begin position="325"/>
        <end position="338"/>
    </location>
</feature>
<accession>A0ABD3Y1C4</accession>
<feature type="region of interest" description="Disordered" evidence="2">
    <location>
        <begin position="253"/>
        <end position="342"/>
    </location>
</feature>
<feature type="region of interest" description="Disordered" evidence="2">
    <location>
        <begin position="165"/>
        <end position="214"/>
    </location>
</feature>
<feature type="compositionally biased region" description="Basic and acidic residues" evidence="2">
    <location>
        <begin position="456"/>
        <end position="479"/>
    </location>
</feature>
<comment type="caution">
    <text evidence="5">The sequence shown here is derived from an EMBL/GenBank/DDBJ whole genome shotgun (WGS) entry which is preliminary data.</text>
</comment>
<feature type="domain" description="WW" evidence="3">
    <location>
        <begin position="16"/>
        <end position="50"/>
    </location>
</feature>
<dbReference type="Gene3D" id="2.20.70.10">
    <property type="match status" value="1"/>
</dbReference>
<feature type="compositionally biased region" description="Polar residues" evidence="2">
    <location>
        <begin position="441"/>
        <end position="455"/>
    </location>
</feature>
<dbReference type="PROSITE" id="PS01159">
    <property type="entry name" value="WW_DOMAIN_1"/>
    <property type="match status" value="1"/>
</dbReference>
<dbReference type="Gene3D" id="1.20.58.120">
    <property type="entry name" value="BAG domain"/>
    <property type="match status" value="1"/>
</dbReference>
<dbReference type="AlphaFoldDB" id="A0ABD3Y1C4"/>
<protein>
    <recommendedName>
        <fullName evidence="7">BAG family molecular chaperone regulator 3</fullName>
    </recommendedName>
</protein>
<dbReference type="InterPro" id="IPR003103">
    <property type="entry name" value="BAG_domain"/>
</dbReference>
<dbReference type="Proteomes" id="UP001634394">
    <property type="component" value="Unassembled WGS sequence"/>
</dbReference>
<evidence type="ECO:0000313" key="6">
    <source>
        <dbReference type="Proteomes" id="UP001634394"/>
    </source>
</evidence>
<dbReference type="CDD" id="cd00201">
    <property type="entry name" value="WW"/>
    <property type="match status" value="1"/>
</dbReference>
<feature type="compositionally biased region" description="Low complexity" evidence="2">
    <location>
        <begin position="306"/>
        <end position="319"/>
    </location>
</feature>